<dbReference type="CDD" id="cd18539">
    <property type="entry name" value="SRP_G"/>
    <property type="match status" value="1"/>
</dbReference>
<feature type="domain" description="SRP54-type proteins GTP-binding" evidence="11">
    <location>
        <begin position="268"/>
        <end position="281"/>
    </location>
</feature>
<dbReference type="InterPro" id="IPR042101">
    <property type="entry name" value="SRP54_N_sf"/>
</dbReference>
<comment type="subcellular location">
    <subcellularLocation>
        <location evidence="9">Cytoplasm</location>
    </subcellularLocation>
    <text evidence="9">The SRP-RNC complex is targeted to the cytoplasmic membrane.</text>
</comment>
<dbReference type="Pfam" id="PF02881">
    <property type="entry name" value="SRP54_N"/>
    <property type="match status" value="1"/>
</dbReference>
<dbReference type="GO" id="GO:0003924">
    <property type="term" value="F:GTPase activity"/>
    <property type="evidence" value="ECO:0007669"/>
    <property type="project" value="UniProtKB-UniRule"/>
</dbReference>
<dbReference type="AlphaFoldDB" id="W4LF88"/>
<evidence type="ECO:0000256" key="2">
    <source>
        <dbReference type="ARBA" id="ARBA00022741"/>
    </source>
</evidence>
<dbReference type="GO" id="GO:0006614">
    <property type="term" value="P:SRP-dependent cotranslational protein targeting to membrane"/>
    <property type="evidence" value="ECO:0007669"/>
    <property type="project" value="InterPro"/>
</dbReference>
<dbReference type="Pfam" id="PF00448">
    <property type="entry name" value="SRP54"/>
    <property type="match status" value="1"/>
</dbReference>
<dbReference type="GO" id="GO:0048500">
    <property type="term" value="C:signal recognition particle"/>
    <property type="evidence" value="ECO:0007669"/>
    <property type="project" value="UniProtKB-UniRule"/>
</dbReference>
<evidence type="ECO:0000256" key="4">
    <source>
        <dbReference type="ARBA" id="ARBA00022884"/>
    </source>
</evidence>
<dbReference type="InterPro" id="IPR004780">
    <property type="entry name" value="SRP"/>
</dbReference>
<comment type="domain">
    <text evidence="9">Composed of three domains: the N-terminal N domain, which is responsible for interactions with the ribosome, the central G domain, which binds GTP, and the C-terminal M domain, which binds the RNA and the signal sequence of the RNC.</text>
</comment>
<comment type="similarity">
    <text evidence="1 9">Belongs to the GTP-binding SRP family. SRP54 subfamily.</text>
</comment>
<keyword evidence="2 9" id="KW-0547">Nucleotide-binding</keyword>
<dbReference type="Gene3D" id="1.20.120.140">
    <property type="entry name" value="Signal recognition particle SRP54, nucleotide-binding domain"/>
    <property type="match status" value="1"/>
</dbReference>
<comment type="function">
    <text evidence="9">Involved in targeting and insertion of nascent membrane proteins into the cytoplasmic membrane. Binds to the hydrophobic signal sequence of the ribosome-nascent chain (RNC) as it emerges from the ribosomes. The SRP-RNC complex is then targeted to the cytoplasmic membrane where it interacts with the SRP receptor FtsY.</text>
</comment>
<feature type="binding site" evidence="9">
    <location>
        <begin position="107"/>
        <end position="114"/>
    </location>
    <ligand>
        <name>GTP</name>
        <dbReference type="ChEBI" id="CHEBI:37565"/>
    </ligand>
</feature>
<keyword evidence="6 9" id="KW-0733">Signal recognition particle</keyword>
<feature type="region of interest" description="Disordered" evidence="10">
    <location>
        <begin position="423"/>
        <end position="450"/>
    </location>
</feature>
<evidence type="ECO:0000256" key="3">
    <source>
        <dbReference type="ARBA" id="ARBA00022801"/>
    </source>
</evidence>
<dbReference type="NCBIfam" id="TIGR00959">
    <property type="entry name" value="ffh"/>
    <property type="match status" value="1"/>
</dbReference>
<evidence type="ECO:0000259" key="11">
    <source>
        <dbReference type="PROSITE" id="PS00300"/>
    </source>
</evidence>
<evidence type="ECO:0000256" key="9">
    <source>
        <dbReference type="HAMAP-Rule" id="MF_00306"/>
    </source>
</evidence>
<dbReference type="SMART" id="SM00962">
    <property type="entry name" value="SRP54"/>
    <property type="match status" value="1"/>
</dbReference>
<evidence type="ECO:0000313" key="12">
    <source>
        <dbReference type="EMBL" id="ETW96006.1"/>
    </source>
</evidence>
<dbReference type="PANTHER" id="PTHR11564:SF5">
    <property type="entry name" value="SIGNAL RECOGNITION PARTICLE SUBUNIT SRP54"/>
    <property type="match status" value="1"/>
</dbReference>
<feature type="binding site" evidence="9">
    <location>
        <begin position="189"/>
        <end position="193"/>
    </location>
    <ligand>
        <name>GTP</name>
        <dbReference type="ChEBI" id="CHEBI:37565"/>
    </ligand>
</feature>
<keyword evidence="3 9" id="KW-0378">Hydrolase</keyword>
<dbReference type="Gene3D" id="1.10.260.30">
    <property type="entry name" value="Signal recognition particle, SRP54 subunit, M-domain"/>
    <property type="match status" value="1"/>
</dbReference>
<dbReference type="GO" id="GO:0005525">
    <property type="term" value="F:GTP binding"/>
    <property type="evidence" value="ECO:0007669"/>
    <property type="project" value="UniProtKB-UniRule"/>
</dbReference>
<evidence type="ECO:0000256" key="10">
    <source>
        <dbReference type="SAM" id="MobiDB-lite"/>
    </source>
</evidence>
<accession>W4LF88</accession>
<keyword evidence="4 9" id="KW-0694">RNA-binding</keyword>
<gene>
    <name evidence="9" type="primary">ffh</name>
    <name evidence="12" type="ORF">ETSY1_28320</name>
</gene>
<comment type="subunit">
    <text evidence="9">Part of the signal recognition particle protein translocation system, which is composed of SRP and FtsY.</text>
</comment>
<evidence type="ECO:0000256" key="8">
    <source>
        <dbReference type="ARBA" id="ARBA00048027"/>
    </source>
</evidence>
<sequence length="450" mass="49309">MFESLTTKLDSIFSQLRGRGKLSESNIKDAMREIRLALLEADVNFQVVKDFVERVREQSMGQEVMRSLTPGQQVVKIVRDELGALMGGEHRPLSIATRPPTTILLMGLQGSGKTTAAAKLARTFKDTGHRPMLVAADVYRPAAIDQLRTLGASLDIPVYAQDDSQDVAGICAQARETARSGNHNILIIDTAGRLQINDELMQELRDVKTVAPPHHSLLVVDAMTGQEAVKVAQAFDEEVGIDATILTKLDGDARGGAALSIRAVVGKPIQYIGVGEKLDALEPFHPDRMASRILGMGDVLSLIEKAEQTIDEETAAELEQKLRKASFTLEDFQDQLKQIKKLGSLDSIISMIPGLKKANLPSVDDSELKRVEAIISSMTLEERRNHLIINGSRRKRIARGSGTEVGDVNRLIKQFTQTQKMMKSMMGGQKKGKGKGKGRGKFANLPIPRF</sequence>
<dbReference type="PROSITE" id="PS00300">
    <property type="entry name" value="SRP54"/>
    <property type="match status" value="1"/>
</dbReference>
<dbReference type="SUPFAM" id="SSF52540">
    <property type="entry name" value="P-loop containing nucleoside triphosphate hydrolases"/>
    <property type="match status" value="1"/>
</dbReference>
<dbReference type="InterPro" id="IPR004125">
    <property type="entry name" value="Signal_recog_particle_SRP54_M"/>
</dbReference>
<comment type="caution">
    <text evidence="12">The sequence shown here is derived from an EMBL/GenBank/DDBJ whole genome shotgun (WGS) entry which is preliminary data.</text>
</comment>
<dbReference type="InterPro" id="IPR003593">
    <property type="entry name" value="AAA+_ATPase"/>
</dbReference>
<dbReference type="Proteomes" id="UP000019141">
    <property type="component" value="Unassembled WGS sequence"/>
</dbReference>
<dbReference type="Gene3D" id="3.40.50.300">
    <property type="entry name" value="P-loop containing nucleotide triphosphate hydrolases"/>
    <property type="match status" value="1"/>
</dbReference>
<dbReference type="HOGENOM" id="CLU_009301_6_0_7"/>
<name>W4LF88_ENTF1</name>
<dbReference type="EC" id="3.6.5.4" evidence="9"/>
<keyword evidence="5 9" id="KW-0342">GTP-binding</keyword>
<dbReference type="Pfam" id="PF02978">
    <property type="entry name" value="SRP_SPB"/>
    <property type="match status" value="1"/>
</dbReference>
<keyword evidence="7 9" id="KW-0687">Ribonucleoprotein</keyword>
<comment type="catalytic activity">
    <reaction evidence="8 9">
        <text>GTP + H2O = GDP + phosphate + H(+)</text>
        <dbReference type="Rhea" id="RHEA:19669"/>
        <dbReference type="ChEBI" id="CHEBI:15377"/>
        <dbReference type="ChEBI" id="CHEBI:15378"/>
        <dbReference type="ChEBI" id="CHEBI:37565"/>
        <dbReference type="ChEBI" id="CHEBI:43474"/>
        <dbReference type="ChEBI" id="CHEBI:58189"/>
        <dbReference type="EC" id="3.6.5.4"/>
    </reaction>
</comment>
<reference evidence="12 13" key="1">
    <citation type="journal article" date="2014" name="Nature">
        <title>An environmental bacterial taxon with a large and distinct metabolic repertoire.</title>
        <authorList>
            <person name="Wilson M.C."/>
            <person name="Mori T."/>
            <person name="Ruckert C."/>
            <person name="Uria A.R."/>
            <person name="Helf M.J."/>
            <person name="Takada K."/>
            <person name="Gernert C."/>
            <person name="Steffens U.A."/>
            <person name="Heycke N."/>
            <person name="Schmitt S."/>
            <person name="Rinke C."/>
            <person name="Helfrich E.J."/>
            <person name="Brachmann A.O."/>
            <person name="Gurgui C."/>
            <person name="Wakimoto T."/>
            <person name="Kracht M."/>
            <person name="Crusemann M."/>
            <person name="Hentschel U."/>
            <person name="Abe I."/>
            <person name="Matsunaga S."/>
            <person name="Kalinowski J."/>
            <person name="Takeyama H."/>
            <person name="Piel J."/>
        </authorList>
    </citation>
    <scope>NUCLEOTIDE SEQUENCE [LARGE SCALE GENOMIC DNA]</scope>
    <source>
        <strain evidence="13">TSY1</strain>
    </source>
</reference>
<evidence type="ECO:0000256" key="1">
    <source>
        <dbReference type="ARBA" id="ARBA00005450"/>
    </source>
</evidence>
<evidence type="ECO:0000256" key="6">
    <source>
        <dbReference type="ARBA" id="ARBA00023135"/>
    </source>
</evidence>
<dbReference type="GO" id="GO:0008312">
    <property type="term" value="F:7S RNA binding"/>
    <property type="evidence" value="ECO:0007669"/>
    <property type="project" value="InterPro"/>
</dbReference>
<dbReference type="SMART" id="SM00382">
    <property type="entry name" value="AAA"/>
    <property type="match status" value="1"/>
</dbReference>
<dbReference type="PATRIC" id="fig|1429438.4.peg.5396"/>
<dbReference type="HAMAP" id="MF_00306">
    <property type="entry name" value="SRP54"/>
    <property type="match status" value="1"/>
</dbReference>
<dbReference type="InterPro" id="IPR027417">
    <property type="entry name" value="P-loop_NTPase"/>
</dbReference>
<organism evidence="12 13">
    <name type="scientific">Entotheonella factor</name>
    <dbReference type="NCBI Taxonomy" id="1429438"/>
    <lineage>
        <taxon>Bacteria</taxon>
        <taxon>Pseudomonadati</taxon>
        <taxon>Nitrospinota/Tectimicrobiota group</taxon>
        <taxon>Candidatus Tectimicrobiota</taxon>
        <taxon>Candidatus Entotheonellia</taxon>
        <taxon>Candidatus Entotheonellales</taxon>
        <taxon>Candidatus Entotheonellaceae</taxon>
        <taxon>Candidatus Entotheonella</taxon>
    </lineage>
</organism>
<protein>
    <recommendedName>
        <fullName evidence="9">Signal recognition particle protein</fullName>
        <ecNumber evidence="9">3.6.5.4</ecNumber>
    </recommendedName>
    <alternativeName>
        <fullName evidence="9">Fifty-four homolog</fullName>
    </alternativeName>
</protein>
<proteinExistence type="inferred from homology"/>
<keyword evidence="9" id="KW-0963">Cytoplasm</keyword>
<keyword evidence="13" id="KW-1185">Reference proteome</keyword>
<dbReference type="SUPFAM" id="SSF47446">
    <property type="entry name" value="Signal peptide-binding domain"/>
    <property type="match status" value="1"/>
</dbReference>
<dbReference type="SMART" id="SM00963">
    <property type="entry name" value="SRP54_N"/>
    <property type="match status" value="1"/>
</dbReference>
<evidence type="ECO:0000256" key="7">
    <source>
        <dbReference type="ARBA" id="ARBA00023274"/>
    </source>
</evidence>
<feature type="binding site" evidence="9">
    <location>
        <begin position="247"/>
        <end position="250"/>
    </location>
    <ligand>
        <name>GTP</name>
        <dbReference type="ChEBI" id="CHEBI:37565"/>
    </ligand>
</feature>
<evidence type="ECO:0000256" key="5">
    <source>
        <dbReference type="ARBA" id="ARBA00023134"/>
    </source>
</evidence>
<dbReference type="InterPro" id="IPR036891">
    <property type="entry name" value="Signal_recog_part_SRP54_M_sf"/>
</dbReference>
<feature type="compositionally biased region" description="Basic residues" evidence="10">
    <location>
        <begin position="430"/>
        <end position="440"/>
    </location>
</feature>
<dbReference type="InterPro" id="IPR013822">
    <property type="entry name" value="Signal_recog_particl_SRP54_hlx"/>
</dbReference>
<dbReference type="InterPro" id="IPR022941">
    <property type="entry name" value="SRP54"/>
</dbReference>
<dbReference type="EMBL" id="AZHW01000846">
    <property type="protein sequence ID" value="ETW96006.1"/>
    <property type="molecule type" value="Genomic_DNA"/>
</dbReference>
<dbReference type="InterPro" id="IPR000897">
    <property type="entry name" value="SRP54_GTPase_dom"/>
</dbReference>
<evidence type="ECO:0000313" key="13">
    <source>
        <dbReference type="Proteomes" id="UP000019141"/>
    </source>
</evidence>
<dbReference type="PANTHER" id="PTHR11564">
    <property type="entry name" value="SIGNAL RECOGNITION PARTICLE 54K PROTEIN SRP54"/>
    <property type="match status" value="1"/>
</dbReference>